<keyword evidence="4 7" id="KW-0812">Transmembrane</keyword>
<feature type="transmembrane region" description="Helical" evidence="7">
    <location>
        <begin position="131"/>
        <end position="157"/>
    </location>
</feature>
<keyword evidence="2 7" id="KW-0813">Transport</keyword>
<feature type="domain" description="ABC transmembrane type-1" evidence="8">
    <location>
        <begin position="95"/>
        <end position="304"/>
    </location>
</feature>
<keyword evidence="10" id="KW-1185">Reference proteome</keyword>
<name>A0A2T1A1L9_9ACTN</name>
<comment type="caution">
    <text evidence="9">The sequence shown here is derived from an EMBL/GenBank/DDBJ whole genome shotgun (WGS) entry which is preliminary data.</text>
</comment>
<dbReference type="GO" id="GO:0055085">
    <property type="term" value="P:transmembrane transport"/>
    <property type="evidence" value="ECO:0007669"/>
    <property type="project" value="InterPro"/>
</dbReference>
<dbReference type="Proteomes" id="UP000237752">
    <property type="component" value="Unassembled WGS sequence"/>
</dbReference>
<dbReference type="InterPro" id="IPR045621">
    <property type="entry name" value="BPD_transp_1_N"/>
</dbReference>
<dbReference type="PROSITE" id="PS50928">
    <property type="entry name" value="ABC_TM1"/>
    <property type="match status" value="1"/>
</dbReference>
<dbReference type="PANTHER" id="PTHR43163">
    <property type="entry name" value="DIPEPTIDE TRANSPORT SYSTEM PERMEASE PROTEIN DPPB-RELATED"/>
    <property type="match status" value="1"/>
</dbReference>
<accession>A0A2T1A1L9</accession>
<dbReference type="InterPro" id="IPR035906">
    <property type="entry name" value="MetI-like_sf"/>
</dbReference>
<dbReference type="EMBL" id="PVUE01000005">
    <property type="protein sequence ID" value="PRZ42424.1"/>
    <property type="molecule type" value="Genomic_DNA"/>
</dbReference>
<dbReference type="RefSeq" id="WP_272946787.1">
    <property type="nucleotide sequence ID" value="NZ_PVUE01000005.1"/>
</dbReference>
<comment type="subcellular location">
    <subcellularLocation>
        <location evidence="1 7">Cell membrane</location>
        <topology evidence="1 7">Multi-pass membrane protein</topology>
    </subcellularLocation>
</comment>
<evidence type="ECO:0000259" key="8">
    <source>
        <dbReference type="PROSITE" id="PS50928"/>
    </source>
</evidence>
<dbReference type="InterPro" id="IPR000515">
    <property type="entry name" value="MetI-like"/>
</dbReference>
<evidence type="ECO:0000256" key="2">
    <source>
        <dbReference type="ARBA" id="ARBA00022448"/>
    </source>
</evidence>
<feature type="transmembrane region" description="Helical" evidence="7">
    <location>
        <begin position="97"/>
        <end position="119"/>
    </location>
</feature>
<gene>
    <name evidence="9" type="ORF">CLV47_10542</name>
</gene>
<evidence type="ECO:0000313" key="9">
    <source>
        <dbReference type="EMBL" id="PRZ42424.1"/>
    </source>
</evidence>
<evidence type="ECO:0000256" key="3">
    <source>
        <dbReference type="ARBA" id="ARBA00022475"/>
    </source>
</evidence>
<feature type="transmembrane region" description="Helical" evidence="7">
    <location>
        <begin position="285"/>
        <end position="307"/>
    </location>
</feature>
<evidence type="ECO:0000256" key="5">
    <source>
        <dbReference type="ARBA" id="ARBA00022989"/>
    </source>
</evidence>
<sequence>MLRLFGTRLAMTIPLLLVVSFLIYSLIVLVPGDPAVALAGQNPTPDQIEAVREKLGFNDPFLLQYWHWLTDAFHADLGKSLFTGEDVWSSILSRLPVTLSLTFLALLLAAILGVALGLVAGLRPGSWIDRLATVGASVGVALPYFWVGMILVLLFAINNPILPATSYVGLTDNPFEWFKHLIIPALSLAIAPMAVIARQTRASVATVMTEDYIRTADAKGLTRKRVIAKHALKNAAVPVVTVFGIEANRLIGGTVVIEQLFVLPGLGQLAYQSVFARDFPMVQGVLLFTAALILLINLIVDVSYGYFNPRIRKA</sequence>
<dbReference type="CDD" id="cd06261">
    <property type="entry name" value="TM_PBP2"/>
    <property type="match status" value="1"/>
</dbReference>
<dbReference type="Gene3D" id="1.10.3720.10">
    <property type="entry name" value="MetI-like"/>
    <property type="match status" value="1"/>
</dbReference>
<keyword evidence="3" id="KW-1003">Cell membrane</keyword>
<evidence type="ECO:0000256" key="1">
    <source>
        <dbReference type="ARBA" id="ARBA00004651"/>
    </source>
</evidence>
<evidence type="ECO:0000313" key="10">
    <source>
        <dbReference type="Proteomes" id="UP000237752"/>
    </source>
</evidence>
<dbReference type="PANTHER" id="PTHR43163:SF6">
    <property type="entry name" value="DIPEPTIDE TRANSPORT SYSTEM PERMEASE PROTEIN DPPB-RELATED"/>
    <property type="match status" value="1"/>
</dbReference>
<keyword evidence="6 7" id="KW-0472">Membrane</keyword>
<evidence type="ECO:0000256" key="4">
    <source>
        <dbReference type="ARBA" id="ARBA00022692"/>
    </source>
</evidence>
<comment type="similarity">
    <text evidence="7">Belongs to the binding-protein-dependent transport system permease family.</text>
</comment>
<keyword evidence="5 7" id="KW-1133">Transmembrane helix</keyword>
<feature type="transmembrane region" description="Helical" evidence="7">
    <location>
        <begin position="177"/>
        <end position="197"/>
    </location>
</feature>
<dbReference type="Pfam" id="PF19300">
    <property type="entry name" value="BPD_transp_1_N"/>
    <property type="match status" value="1"/>
</dbReference>
<dbReference type="Pfam" id="PF00528">
    <property type="entry name" value="BPD_transp_1"/>
    <property type="match status" value="1"/>
</dbReference>
<protein>
    <submittedName>
        <fullName evidence="9">Peptide/nickel transport system permease protein</fullName>
    </submittedName>
</protein>
<proteinExistence type="inferred from homology"/>
<evidence type="ECO:0000256" key="7">
    <source>
        <dbReference type="RuleBase" id="RU363032"/>
    </source>
</evidence>
<dbReference type="SUPFAM" id="SSF161098">
    <property type="entry name" value="MetI-like"/>
    <property type="match status" value="1"/>
</dbReference>
<dbReference type="GO" id="GO:0005886">
    <property type="term" value="C:plasma membrane"/>
    <property type="evidence" value="ECO:0007669"/>
    <property type="project" value="UniProtKB-SubCell"/>
</dbReference>
<reference evidence="9 10" key="1">
    <citation type="submission" date="2018-03" db="EMBL/GenBank/DDBJ databases">
        <title>Genomic Encyclopedia of Archaeal and Bacterial Type Strains, Phase II (KMG-II): from individual species to whole genera.</title>
        <authorList>
            <person name="Goeker M."/>
        </authorList>
    </citation>
    <scope>NUCLEOTIDE SEQUENCE [LARGE SCALE GENOMIC DNA]</scope>
    <source>
        <strain evidence="9 10">DSM 100065</strain>
    </source>
</reference>
<dbReference type="AlphaFoldDB" id="A0A2T1A1L9"/>
<evidence type="ECO:0000256" key="6">
    <source>
        <dbReference type="ARBA" id="ARBA00023136"/>
    </source>
</evidence>
<organism evidence="9 10">
    <name type="scientific">Antricoccus suffuscus</name>
    <dbReference type="NCBI Taxonomy" id="1629062"/>
    <lineage>
        <taxon>Bacteria</taxon>
        <taxon>Bacillati</taxon>
        <taxon>Actinomycetota</taxon>
        <taxon>Actinomycetes</taxon>
        <taxon>Geodermatophilales</taxon>
        <taxon>Antricoccaceae</taxon>
        <taxon>Antricoccus</taxon>
    </lineage>
</organism>